<reference evidence="3" key="1">
    <citation type="submission" date="2020-10" db="EMBL/GenBank/DDBJ databases">
        <authorList>
            <person name="Gilroy R."/>
        </authorList>
    </citation>
    <scope>NUCLEOTIDE SEQUENCE</scope>
    <source>
        <strain evidence="3">CHK191-8634</strain>
    </source>
</reference>
<gene>
    <name evidence="3" type="ORF">IAB67_08345</name>
</gene>
<dbReference type="InterPro" id="IPR036526">
    <property type="entry name" value="C-N_Hydrolase_sf"/>
</dbReference>
<dbReference type="SUPFAM" id="SSF56317">
    <property type="entry name" value="Carbon-nitrogen hydrolase"/>
    <property type="match status" value="1"/>
</dbReference>
<dbReference type="AlphaFoldDB" id="A0A9D1S239"/>
<dbReference type="GO" id="GO:0016787">
    <property type="term" value="F:hydrolase activity"/>
    <property type="evidence" value="ECO:0007669"/>
    <property type="project" value="UniProtKB-KW"/>
</dbReference>
<dbReference type="InterPro" id="IPR044149">
    <property type="entry name" value="Nitrilases_CHs"/>
</dbReference>
<evidence type="ECO:0000256" key="1">
    <source>
        <dbReference type="ARBA" id="ARBA00008129"/>
    </source>
</evidence>
<dbReference type="InterPro" id="IPR003010">
    <property type="entry name" value="C-N_Hydrolase"/>
</dbReference>
<organism evidence="3 4">
    <name type="scientific">Candidatus Ventrousia excrementavium</name>
    <dbReference type="NCBI Taxonomy" id="2840961"/>
    <lineage>
        <taxon>Bacteria</taxon>
        <taxon>Bacillati</taxon>
        <taxon>Bacillota</taxon>
        <taxon>Clostridia</taxon>
        <taxon>Eubacteriales</taxon>
        <taxon>Clostridiaceae</taxon>
        <taxon>Clostridiaceae incertae sedis</taxon>
        <taxon>Candidatus Ventrousia</taxon>
    </lineage>
</organism>
<evidence type="ECO:0000313" key="3">
    <source>
        <dbReference type="EMBL" id="HIU44288.1"/>
    </source>
</evidence>
<dbReference type="PROSITE" id="PS50263">
    <property type="entry name" value="CN_HYDROLASE"/>
    <property type="match status" value="1"/>
</dbReference>
<dbReference type="CDD" id="cd07564">
    <property type="entry name" value="nitrilases_CHs"/>
    <property type="match status" value="1"/>
</dbReference>
<dbReference type="Proteomes" id="UP000824073">
    <property type="component" value="Unassembled WGS sequence"/>
</dbReference>
<name>A0A9D1S239_9CLOT</name>
<proteinExistence type="inferred from homology"/>
<protein>
    <submittedName>
        <fullName evidence="3">Carbon-nitrogen hydrolase family protein</fullName>
    </submittedName>
</protein>
<dbReference type="Gene3D" id="3.60.110.10">
    <property type="entry name" value="Carbon-nitrogen hydrolase"/>
    <property type="match status" value="1"/>
</dbReference>
<dbReference type="EMBL" id="DVMR01000062">
    <property type="protein sequence ID" value="HIU44288.1"/>
    <property type="molecule type" value="Genomic_DNA"/>
</dbReference>
<reference evidence="3" key="2">
    <citation type="journal article" date="2021" name="PeerJ">
        <title>Extensive microbial diversity within the chicken gut microbiome revealed by metagenomics and culture.</title>
        <authorList>
            <person name="Gilroy R."/>
            <person name="Ravi A."/>
            <person name="Getino M."/>
            <person name="Pursley I."/>
            <person name="Horton D.L."/>
            <person name="Alikhan N.F."/>
            <person name="Baker D."/>
            <person name="Gharbi K."/>
            <person name="Hall N."/>
            <person name="Watson M."/>
            <person name="Adriaenssens E.M."/>
            <person name="Foster-Nyarko E."/>
            <person name="Jarju S."/>
            <person name="Secka A."/>
            <person name="Antonio M."/>
            <person name="Oren A."/>
            <person name="Chaudhuri R.R."/>
            <person name="La Ragione R."/>
            <person name="Hildebrand F."/>
            <person name="Pallen M.J."/>
        </authorList>
    </citation>
    <scope>NUCLEOTIDE SEQUENCE</scope>
    <source>
        <strain evidence="3">CHK191-8634</strain>
    </source>
</reference>
<evidence type="ECO:0000313" key="4">
    <source>
        <dbReference type="Proteomes" id="UP000824073"/>
    </source>
</evidence>
<evidence type="ECO:0000259" key="2">
    <source>
        <dbReference type="PROSITE" id="PS50263"/>
    </source>
</evidence>
<accession>A0A9D1S239</accession>
<feature type="domain" description="CN hydrolase" evidence="2">
    <location>
        <begin position="8"/>
        <end position="278"/>
    </location>
</feature>
<comment type="similarity">
    <text evidence="1">Belongs to the carbon-nitrogen hydrolase superfamily. Nitrilase family.</text>
</comment>
<comment type="caution">
    <text evidence="3">The sequence shown here is derived from an EMBL/GenBank/DDBJ whole genome shotgun (WGS) entry which is preliminary data.</text>
</comment>
<sequence length="307" mass="34215">MKDLKSTCRLALVQCAPVMFDKKRGTDKVVTLIAEAAREKAELIVFPELVLPGYPYGMGFGFKTGCRDEKGRLDWQLYYENSILVPGEETARIGEAAANAHAYVSIGVSERDAVTATLYNTNLVFGPDGALLTVHRKLKPTGSERLVWGEADRGFAPVTDTPWGPVGSLICWESYMPLLRTALYQKGMTICLAPNTNDYDSWLATVRHIAVEGRCFYVNADLCFTRDMYPAGLQYPEEIAVLPDIVCRGGSCVVDPYGNYVIEPFWDQEGIRYADLDMGKVPASRMEFDPCGHYSRPDVLELILRDQ</sequence>
<dbReference type="Pfam" id="PF00795">
    <property type="entry name" value="CN_hydrolase"/>
    <property type="match status" value="1"/>
</dbReference>
<dbReference type="PANTHER" id="PTHR46044">
    <property type="entry name" value="NITRILASE"/>
    <property type="match status" value="1"/>
</dbReference>
<dbReference type="PANTHER" id="PTHR46044:SF1">
    <property type="entry name" value="CN HYDROLASE DOMAIN-CONTAINING PROTEIN"/>
    <property type="match status" value="1"/>
</dbReference>
<keyword evidence="3" id="KW-0378">Hydrolase</keyword>